<dbReference type="Proteomes" id="UP000318380">
    <property type="component" value="Unassembled WGS sequence"/>
</dbReference>
<keyword evidence="1" id="KW-1133">Transmembrane helix</keyword>
<dbReference type="AlphaFoldDB" id="A0A561B8M4"/>
<feature type="transmembrane region" description="Helical" evidence="1">
    <location>
        <begin position="53"/>
        <end position="74"/>
    </location>
</feature>
<sequence>MGEFGDDLRRVFRLPWVLGGLVLVGILCAVEAPDFRPGEPFRRQLEMGFPGQGYFLMLVALTLGVCVSAPKLPLGVKPSAHPWRTVVAKLGTSAVVTVAVVVPTLVATAVAAAILAGNGAKPAVTTTGELLAMGGGIVVLTVVASWLGVLISLIFWRYTIVVVFLVWFGAAVELMTVWEPERTGGSTMNHIGQWLPAINVYAVLDNGTQYAIHTEDPGAGRNLGYVDLSFAHGLTYLAVGVAVLAVLGLALGRYRLAVSQKGEPSRKL</sequence>
<name>A0A561B8M4_9ACTN</name>
<feature type="transmembrane region" description="Helical" evidence="1">
    <location>
        <begin position="158"/>
        <end position="178"/>
    </location>
</feature>
<organism evidence="2 3">
    <name type="scientific">Kribbella amoyensis</name>
    <dbReference type="NCBI Taxonomy" id="996641"/>
    <lineage>
        <taxon>Bacteria</taxon>
        <taxon>Bacillati</taxon>
        <taxon>Actinomycetota</taxon>
        <taxon>Actinomycetes</taxon>
        <taxon>Propionibacteriales</taxon>
        <taxon>Kribbellaceae</taxon>
        <taxon>Kribbella</taxon>
    </lineage>
</organism>
<keyword evidence="1" id="KW-0812">Transmembrane</keyword>
<feature type="transmembrane region" description="Helical" evidence="1">
    <location>
        <begin position="130"/>
        <end position="151"/>
    </location>
</feature>
<keyword evidence="1" id="KW-0472">Membrane</keyword>
<feature type="transmembrane region" description="Helical" evidence="1">
    <location>
        <begin position="230"/>
        <end position="251"/>
    </location>
</feature>
<reference evidence="2 3" key="1">
    <citation type="submission" date="2019-06" db="EMBL/GenBank/DDBJ databases">
        <title>Sequencing the genomes of 1000 actinobacteria strains.</title>
        <authorList>
            <person name="Klenk H.-P."/>
        </authorList>
    </citation>
    <scope>NUCLEOTIDE SEQUENCE [LARGE SCALE GENOMIC DNA]</scope>
    <source>
        <strain evidence="2 3">DSM 24683</strain>
    </source>
</reference>
<comment type="caution">
    <text evidence="2">The sequence shown here is derived from an EMBL/GenBank/DDBJ whole genome shotgun (WGS) entry which is preliminary data.</text>
</comment>
<protein>
    <submittedName>
        <fullName evidence="2">Uncharacterized protein</fullName>
    </submittedName>
</protein>
<dbReference type="RefSeq" id="WP_145814025.1">
    <property type="nucleotide sequence ID" value="NZ_VIVK01000002.1"/>
</dbReference>
<evidence type="ECO:0000313" key="3">
    <source>
        <dbReference type="Proteomes" id="UP000318380"/>
    </source>
</evidence>
<feature type="transmembrane region" description="Helical" evidence="1">
    <location>
        <begin position="95"/>
        <end position="118"/>
    </location>
</feature>
<keyword evidence="3" id="KW-1185">Reference proteome</keyword>
<gene>
    <name evidence="2" type="ORF">FB561_6749</name>
</gene>
<evidence type="ECO:0000313" key="2">
    <source>
        <dbReference type="EMBL" id="TWD75311.1"/>
    </source>
</evidence>
<feature type="transmembrane region" description="Helical" evidence="1">
    <location>
        <begin position="12"/>
        <end position="33"/>
    </location>
</feature>
<evidence type="ECO:0000256" key="1">
    <source>
        <dbReference type="SAM" id="Phobius"/>
    </source>
</evidence>
<proteinExistence type="predicted"/>
<dbReference type="EMBL" id="VIVK01000002">
    <property type="protein sequence ID" value="TWD75311.1"/>
    <property type="molecule type" value="Genomic_DNA"/>
</dbReference>
<accession>A0A561B8M4</accession>